<feature type="non-terminal residue" evidence="1">
    <location>
        <position position="96"/>
    </location>
</feature>
<dbReference type="EMBL" id="GAIX01010805">
    <property type="protein sequence ID" value="JAA81755.1"/>
    <property type="molecule type" value="Transcribed_RNA"/>
</dbReference>
<proteinExistence type="predicted"/>
<reference evidence="1" key="1">
    <citation type="journal article" date="2013" name="BMC Genomics">
        <title>Unscrambling butterfly oogenesis.</title>
        <authorList>
            <person name="Carter J.M."/>
            <person name="Baker S.C."/>
            <person name="Pink R."/>
            <person name="Carter D.R."/>
            <person name="Collins A."/>
            <person name="Tomlin J."/>
            <person name="Gibbs M."/>
            <person name="Breuker C.J."/>
        </authorList>
    </citation>
    <scope>NUCLEOTIDE SEQUENCE</scope>
    <source>
        <tissue evidence="1">Ovary</tissue>
    </source>
</reference>
<organism evidence="1">
    <name type="scientific">Pararge aegeria</name>
    <name type="common">speckled wood butterfly</name>
    <dbReference type="NCBI Taxonomy" id="116150"/>
    <lineage>
        <taxon>Eukaryota</taxon>
        <taxon>Metazoa</taxon>
        <taxon>Ecdysozoa</taxon>
        <taxon>Arthropoda</taxon>
        <taxon>Hexapoda</taxon>
        <taxon>Insecta</taxon>
        <taxon>Pterygota</taxon>
        <taxon>Neoptera</taxon>
        <taxon>Endopterygota</taxon>
        <taxon>Lepidoptera</taxon>
        <taxon>Glossata</taxon>
        <taxon>Ditrysia</taxon>
        <taxon>Papilionoidea</taxon>
        <taxon>Nymphalidae</taxon>
        <taxon>Satyrinae</taxon>
        <taxon>Satyrini</taxon>
        <taxon>Parargina</taxon>
        <taxon>Pararge</taxon>
    </lineage>
</organism>
<protein>
    <submittedName>
        <fullName evidence="1">Uncharacterized protein</fullName>
    </submittedName>
</protein>
<dbReference type="AlphaFoldDB" id="S4P5B3"/>
<reference evidence="1" key="2">
    <citation type="submission" date="2013-05" db="EMBL/GenBank/DDBJ databases">
        <authorList>
            <person name="Carter J.-M."/>
            <person name="Baker S.C."/>
            <person name="Pink R."/>
            <person name="Carter D.R.F."/>
            <person name="Collins A."/>
            <person name="Tomlin J."/>
            <person name="Gibbs M."/>
            <person name="Breuker C.J."/>
        </authorList>
    </citation>
    <scope>NUCLEOTIDE SEQUENCE</scope>
    <source>
        <tissue evidence="1">Ovary</tissue>
    </source>
</reference>
<evidence type="ECO:0000313" key="1">
    <source>
        <dbReference type="EMBL" id="JAA81755.1"/>
    </source>
</evidence>
<accession>S4P5B3</accession>
<sequence>MVAIVLDVQLILVYMLLWRRHIIRWHMLDVDNLVLHLSVLDPWWCVLMVDQYGLVWLYLVTWLYQHLCLVDQSHGAQHHLLTLVLHSLNMLLLING</sequence>
<name>S4P5B3_9NEOP</name>